<dbReference type="GeneID" id="41967318"/>
<evidence type="ECO:0000313" key="2">
    <source>
        <dbReference type="RefSeq" id="XP_030976063.1"/>
    </source>
</evidence>
<keyword evidence="1" id="KW-1185">Reference proteome</keyword>
<gene>
    <name evidence="2" type="ORF">PgNI_12467</name>
</gene>
<dbReference type="RefSeq" id="XP_030976063.1">
    <property type="nucleotide sequence ID" value="XM_031132415.1"/>
</dbReference>
<accession>A0A6P8AMD5</accession>
<organism evidence="1 2">
    <name type="scientific">Pyricularia grisea</name>
    <name type="common">Crabgrass-specific blast fungus</name>
    <name type="synonym">Magnaporthe grisea</name>
    <dbReference type="NCBI Taxonomy" id="148305"/>
    <lineage>
        <taxon>Eukaryota</taxon>
        <taxon>Fungi</taxon>
        <taxon>Dikarya</taxon>
        <taxon>Ascomycota</taxon>
        <taxon>Pezizomycotina</taxon>
        <taxon>Sordariomycetes</taxon>
        <taxon>Sordariomycetidae</taxon>
        <taxon>Magnaporthales</taxon>
        <taxon>Pyriculariaceae</taxon>
        <taxon>Pyricularia</taxon>
    </lineage>
</organism>
<dbReference type="KEGG" id="pgri:PgNI_12467"/>
<proteinExistence type="predicted"/>
<protein>
    <submittedName>
        <fullName evidence="2">Uncharacterized protein</fullName>
    </submittedName>
</protein>
<evidence type="ECO:0000313" key="1">
    <source>
        <dbReference type="Proteomes" id="UP000515153"/>
    </source>
</evidence>
<reference evidence="2" key="3">
    <citation type="submission" date="2025-08" db="UniProtKB">
        <authorList>
            <consortium name="RefSeq"/>
        </authorList>
    </citation>
    <scope>IDENTIFICATION</scope>
    <source>
        <strain evidence="2">NI907</strain>
    </source>
</reference>
<reference evidence="2" key="1">
    <citation type="journal article" date="2019" name="Mol. Biol. Evol.">
        <title>Blast fungal genomes show frequent chromosomal changes, gene gains and losses, and effector gene turnover.</title>
        <authorList>
            <person name="Gomez Luciano L.B."/>
            <person name="Jason Tsai I."/>
            <person name="Chuma I."/>
            <person name="Tosa Y."/>
            <person name="Chen Y.H."/>
            <person name="Li J.Y."/>
            <person name="Li M.Y."/>
            <person name="Jade Lu M.Y."/>
            <person name="Nakayashiki H."/>
            <person name="Li W.H."/>
        </authorList>
    </citation>
    <scope>NUCLEOTIDE SEQUENCE</scope>
    <source>
        <strain evidence="2">NI907</strain>
    </source>
</reference>
<name>A0A6P8AMD5_PYRGI</name>
<sequence length="138" mass="15069">MDETSLVTLPPVRIRAVVKPALVEIVPRAAVPEPAVWPLRRAVVGDDELDRVLEPAPADAPLARRRLPLAVGAHAPDPAALPVPEADELSVALQVRQQRERAVVLVTRRVTLVRLRPCQTGCEGRDGQPDFNHLFGNH</sequence>
<dbReference type="Proteomes" id="UP000515153">
    <property type="component" value="Unplaced"/>
</dbReference>
<reference evidence="2" key="2">
    <citation type="submission" date="2019-10" db="EMBL/GenBank/DDBJ databases">
        <authorList>
            <consortium name="NCBI Genome Project"/>
        </authorList>
    </citation>
    <scope>NUCLEOTIDE SEQUENCE</scope>
    <source>
        <strain evidence="2">NI907</strain>
    </source>
</reference>
<dbReference type="AlphaFoldDB" id="A0A6P8AMD5"/>